<feature type="chain" id="PRO_5046484709" evidence="1">
    <location>
        <begin position="33"/>
        <end position="128"/>
    </location>
</feature>
<feature type="signal peptide" evidence="1">
    <location>
        <begin position="1"/>
        <end position="32"/>
    </location>
</feature>
<dbReference type="EMBL" id="CP078145">
    <property type="protein sequence ID" value="QXN92241.1"/>
    <property type="molecule type" value="Genomic_DNA"/>
</dbReference>
<name>A0ABX8RSK4_NOCIO</name>
<reference evidence="2 3" key="1">
    <citation type="submission" date="2021-07" db="EMBL/GenBank/DDBJ databases">
        <title>Whole Genome Sequence of Nocardia Iowensis.</title>
        <authorList>
            <person name="Lamm A."/>
            <person name="Collins-Fairclough A.M."/>
            <person name="Bunk B."/>
            <person name="Sproer C."/>
        </authorList>
    </citation>
    <scope>NUCLEOTIDE SEQUENCE [LARGE SCALE GENOMIC DNA]</scope>
    <source>
        <strain evidence="2 3">NRRL 5646</strain>
    </source>
</reference>
<dbReference type="InterPro" id="IPR032407">
    <property type="entry name" value="MHB"/>
</dbReference>
<evidence type="ECO:0000313" key="3">
    <source>
        <dbReference type="Proteomes" id="UP000694257"/>
    </source>
</evidence>
<gene>
    <name evidence="2" type="ORF">KV110_03485</name>
</gene>
<dbReference type="RefSeq" id="WP_218473377.1">
    <property type="nucleotide sequence ID" value="NZ_BAABJN010000009.1"/>
</dbReference>
<organism evidence="2 3">
    <name type="scientific">Nocardia iowensis</name>
    <dbReference type="NCBI Taxonomy" id="204891"/>
    <lineage>
        <taxon>Bacteria</taxon>
        <taxon>Bacillati</taxon>
        <taxon>Actinomycetota</taxon>
        <taxon>Actinomycetes</taxon>
        <taxon>Mycobacteriales</taxon>
        <taxon>Nocardiaceae</taxon>
        <taxon>Nocardia</taxon>
    </lineage>
</organism>
<keyword evidence="1" id="KW-0732">Signal</keyword>
<sequence>MKMRKTRYTIAALAIGAVSAGTALLGAGTAAANPIDDMVGLLVTKCSFSQFDTALHDVAPEAAAKLDASPIHKTALQMTLSAPADQRAAIFGMLTNHRAQIEAMTDTSAANAESGAVMSKVAASCHRY</sequence>
<proteinExistence type="predicted"/>
<dbReference type="NCBIfam" id="TIGR04529">
    <property type="entry name" value="MTB_hemophore"/>
    <property type="match status" value="1"/>
</dbReference>
<evidence type="ECO:0000313" key="2">
    <source>
        <dbReference type="EMBL" id="QXN92241.1"/>
    </source>
</evidence>
<keyword evidence="3" id="KW-1185">Reference proteome</keyword>
<protein>
    <submittedName>
        <fullName evidence="2">Hemophore-related protein</fullName>
    </submittedName>
</protein>
<evidence type="ECO:0000256" key="1">
    <source>
        <dbReference type="SAM" id="SignalP"/>
    </source>
</evidence>
<accession>A0ABX8RSK4</accession>
<dbReference type="Proteomes" id="UP000694257">
    <property type="component" value="Chromosome"/>
</dbReference>